<evidence type="ECO:0000313" key="1">
    <source>
        <dbReference type="EMBL" id="KHJ30375.1"/>
    </source>
</evidence>
<sequence>MLEEKHPGVGANFLALLADGASRAMRGERIYTSTENKPHSQQQLRQDPWANKAKINADRIKVFNIKKLNTKSTPPKGHSKEDRRVMIRLAPDHEARKTGTFELRLKVQQLVSDKSIVSDVWSVPSGIAILAPTPAKAAAILQSKTVIEDRFGIATVERQERWTNFIIGPIPKKFQCFDGLRNPLDGLLSEKLASARDTIPIRYMN</sequence>
<evidence type="ECO:0000313" key="2">
    <source>
        <dbReference type="Proteomes" id="UP000030854"/>
    </source>
</evidence>
<comment type="caution">
    <text evidence="1">The sequence shown here is derived from an EMBL/GenBank/DDBJ whole genome shotgun (WGS) entry which is preliminary data.</text>
</comment>
<gene>
    <name evidence="1" type="ORF">EV44_g3975</name>
</gene>
<organism evidence="1 2">
    <name type="scientific">Uncinula necator</name>
    <name type="common">Grape powdery mildew</name>
    <dbReference type="NCBI Taxonomy" id="52586"/>
    <lineage>
        <taxon>Eukaryota</taxon>
        <taxon>Fungi</taxon>
        <taxon>Dikarya</taxon>
        <taxon>Ascomycota</taxon>
        <taxon>Pezizomycotina</taxon>
        <taxon>Leotiomycetes</taxon>
        <taxon>Erysiphales</taxon>
        <taxon>Erysiphaceae</taxon>
        <taxon>Erysiphe</taxon>
    </lineage>
</organism>
<accession>A0A0B1NZC1</accession>
<dbReference type="EMBL" id="JNVN01004369">
    <property type="protein sequence ID" value="KHJ30375.1"/>
    <property type="molecule type" value="Genomic_DNA"/>
</dbReference>
<keyword evidence="2" id="KW-1185">Reference proteome</keyword>
<reference evidence="1 2" key="1">
    <citation type="journal article" date="2014" name="BMC Genomics">
        <title>Adaptive genomic structural variation in the grape powdery mildew pathogen, Erysiphe necator.</title>
        <authorList>
            <person name="Jones L."/>
            <person name="Riaz S."/>
            <person name="Morales-Cruz A."/>
            <person name="Amrine K.C."/>
            <person name="McGuire B."/>
            <person name="Gubler W.D."/>
            <person name="Walker M.A."/>
            <person name="Cantu D."/>
        </authorList>
    </citation>
    <scope>NUCLEOTIDE SEQUENCE [LARGE SCALE GENOMIC DNA]</scope>
    <source>
        <strain evidence="2">c</strain>
    </source>
</reference>
<dbReference type="AlphaFoldDB" id="A0A0B1NZC1"/>
<proteinExistence type="predicted"/>
<dbReference type="Proteomes" id="UP000030854">
    <property type="component" value="Unassembled WGS sequence"/>
</dbReference>
<name>A0A0B1NZC1_UNCNE</name>
<protein>
    <submittedName>
        <fullName evidence="1">Putative effector protein</fullName>
    </submittedName>
</protein>
<dbReference type="HOGENOM" id="CLU_036943_1_0_1"/>